<dbReference type="EMBL" id="BRXZ01000203">
    <property type="protein sequence ID" value="GMI07341.1"/>
    <property type="molecule type" value="Genomic_DNA"/>
</dbReference>
<dbReference type="Proteomes" id="UP001165082">
    <property type="component" value="Unassembled WGS sequence"/>
</dbReference>
<gene>
    <name evidence="3" type="ORF">TrRE_jg6058</name>
</gene>
<accession>A0A9W7CJJ2</accession>
<feature type="compositionally biased region" description="Basic and acidic residues" evidence="2">
    <location>
        <begin position="55"/>
        <end position="70"/>
    </location>
</feature>
<keyword evidence="1" id="KW-0175">Coiled coil</keyword>
<feature type="coiled-coil region" evidence="1">
    <location>
        <begin position="137"/>
        <end position="236"/>
    </location>
</feature>
<evidence type="ECO:0000256" key="1">
    <source>
        <dbReference type="SAM" id="Coils"/>
    </source>
</evidence>
<feature type="compositionally biased region" description="Basic and acidic residues" evidence="2">
    <location>
        <begin position="30"/>
        <end position="41"/>
    </location>
</feature>
<name>A0A9W7CJJ2_9STRA</name>
<evidence type="ECO:0000313" key="3">
    <source>
        <dbReference type="EMBL" id="GMI07341.1"/>
    </source>
</evidence>
<proteinExistence type="predicted"/>
<dbReference type="AlphaFoldDB" id="A0A9W7CJJ2"/>
<protein>
    <submittedName>
        <fullName evidence="3">Uncharacterized protein</fullName>
    </submittedName>
</protein>
<feature type="region of interest" description="Disordered" evidence="2">
    <location>
        <begin position="1"/>
        <end position="105"/>
    </location>
</feature>
<sequence length="342" mass="38169">MKLKNAPTSVSIPTSVAVSENAPASPLSTKLDKTMTVDSIRKAMKPLGNSPLMNDVKESKGSKARKEEKEKRKRKKEKEVEKKEMAKKKKIEKQQETTFEYPKTKMPPSSLVEEVYKSHNRAKGTKVAIDEVIVSVCRNENEELKKLQGKVQKSGDEQGKDAIQRARVAVKDIQVRAMQKLEETREEMNQADMATRQDNPANKKLWGDVAQMMAQISQLKAEEKNWTKALAELEQREKALTSGMVAADEMALMPDTVEAPAIVGTVTDEIVPLVGEKIQKSVEDITLAADRIAQVLRGVNELVEDSEGVKKNLYEMYVQDGRMFKGYVGVDNPKGLINGLLK</sequence>
<evidence type="ECO:0000313" key="4">
    <source>
        <dbReference type="Proteomes" id="UP001165082"/>
    </source>
</evidence>
<evidence type="ECO:0000256" key="2">
    <source>
        <dbReference type="SAM" id="MobiDB-lite"/>
    </source>
</evidence>
<organism evidence="3 4">
    <name type="scientific">Triparma retinervis</name>
    <dbReference type="NCBI Taxonomy" id="2557542"/>
    <lineage>
        <taxon>Eukaryota</taxon>
        <taxon>Sar</taxon>
        <taxon>Stramenopiles</taxon>
        <taxon>Ochrophyta</taxon>
        <taxon>Bolidophyceae</taxon>
        <taxon>Parmales</taxon>
        <taxon>Triparmaceae</taxon>
        <taxon>Triparma</taxon>
    </lineage>
</organism>
<dbReference type="OrthoDB" id="191558at2759"/>
<comment type="caution">
    <text evidence="3">The sequence shown here is derived from an EMBL/GenBank/DDBJ whole genome shotgun (WGS) entry which is preliminary data.</text>
</comment>
<reference evidence="3" key="1">
    <citation type="submission" date="2022-07" db="EMBL/GenBank/DDBJ databases">
        <title>Genome analysis of Parmales, a sister group of diatoms, reveals the evolutionary specialization of diatoms from phago-mixotrophs to photoautotrophs.</title>
        <authorList>
            <person name="Ban H."/>
            <person name="Sato S."/>
            <person name="Yoshikawa S."/>
            <person name="Kazumasa Y."/>
            <person name="Nakamura Y."/>
            <person name="Ichinomiya M."/>
            <person name="Saitoh K."/>
            <person name="Sato N."/>
            <person name="Blanc-Mathieu R."/>
            <person name="Endo H."/>
            <person name="Kuwata A."/>
            <person name="Ogata H."/>
        </authorList>
    </citation>
    <scope>NUCLEOTIDE SEQUENCE</scope>
</reference>
<feature type="compositionally biased region" description="Polar residues" evidence="2">
    <location>
        <begin position="1"/>
        <end position="18"/>
    </location>
</feature>
<keyword evidence="4" id="KW-1185">Reference proteome</keyword>